<gene>
    <name evidence="1" type="ORF">LSH36_734g01030</name>
</gene>
<dbReference type="Proteomes" id="UP001208570">
    <property type="component" value="Unassembled WGS sequence"/>
</dbReference>
<protein>
    <submittedName>
        <fullName evidence="1">Uncharacterized protein</fullName>
    </submittedName>
</protein>
<name>A0AAD9MVQ1_9ANNE</name>
<sequence length="66" mass="7407">MVKKMKANTLDDFSGDDDKVRYYTGLSSFVTSMALFNLVASEISEKKNSSLKKSQKFIVTLICVYA</sequence>
<evidence type="ECO:0000313" key="2">
    <source>
        <dbReference type="Proteomes" id="UP001208570"/>
    </source>
</evidence>
<dbReference type="EMBL" id="JAODUP010000734">
    <property type="protein sequence ID" value="KAK2144744.1"/>
    <property type="molecule type" value="Genomic_DNA"/>
</dbReference>
<organism evidence="1 2">
    <name type="scientific">Paralvinella palmiformis</name>
    <dbReference type="NCBI Taxonomy" id="53620"/>
    <lineage>
        <taxon>Eukaryota</taxon>
        <taxon>Metazoa</taxon>
        <taxon>Spiralia</taxon>
        <taxon>Lophotrochozoa</taxon>
        <taxon>Annelida</taxon>
        <taxon>Polychaeta</taxon>
        <taxon>Sedentaria</taxon>
        <taxon>Canalipalpata</taxon>
        <taxon>Terebellida</taxon>
        <taxon>Terebelliformia</taxon>
        <taxon>Alvinellidae</taxon>
        <taxon>Paralvinella</taxon>
    </lineage>
</organism>
<comment type="caution">
    <text evidence="1">The sequence shown here is derived from an EMBL/GenBank/DDBJ whole genome shotgun (WGS) entry which is preliminary data.</text>
</comment>
<evidence type="ECO:0000313" key="1">
    <source>
        <dbReference type="EMBL" id="KAK2144744.1"/>
    </source>
</evidence>
<keyword evidence="2" id="KW-1185">Reference proteome</keyword>
<reference evidence="1" key="1">
    <citation type="journal article" date="2023" name="Mol. Biol. Evol.">
        <title>Third-Generation Sequencing Reveals the Adaptive Role of the Epigenome in Three Deep-Sea Polychaetes.</title>
        <authorList>
            <person name="Perez M."/>
            <person name="Aroh O."/>
            <person name="Sun Y."/>
            <person name="Lan Y."/>
            <person name="Juniper S.K."/>
            <person name="Young C.R."/>
            <person name="Angers B."/>
            <person name="Qian P.Y."/>
        </authorList>
    </citation>
    <scope>NUCLEOTIDE SEQUENCE</scope>
    <source>
        <strain evidence="1">P08H-3</strain>
    </source>
</reference>
<accession>A0AAD9MVQ1</accession>
<dbReference type="AlphaFoldDB" id="A0AAD9MVQ1"/>
<proteinExistence type="predicted"/>